<keyword evidence="2" id="KW-0813">Transport</keyword>
<dbReference type="GO" id="GO:0016887">
    <property type="term" value="F:ATP hydrolysis activity"/>
    <property type="evidence" value="ECO:0007669"/>
    <property type="project" value="InterPro"/>
</dbReference>
<dbReference type="NCBIfam" id="NF008653">
    <property type="entry name" value="PRK11650.1"/>
    <property type="match status" value="1"/>
</dbReference>
<dbReference type="CDD" id="cd03301">
    <property type="entry name" value="ABC_MalK_N"/>
    <property type="match status" value="1"/>
</dbReference>
<dbReference type="InterPro" id="IPR027417">
    <property type="entry name" value="P-loop_NTPase"/>
</dbReference>
<evidence type="ECO:0000313" key="11">
    <source>
        <dbReference type="EMBL" id="ABP60832.1"/>
    </source>
</evidence>
<feature type="active site" description="Nucleophile" evidence="6">
    <location>
        <position position="8"/>
    </location>
</feature>
<keyword evidence="5 11" id="KW-0067">ATP-binding</keyword>
<dbReference type="InterPro" id="IPR023214">
    <property type="entry name" value="HAD_sf"/>
</dbReference>
<dbReference type="GO" id="GO:0000287">
    <property type="term" value="F:magnesium ion binding"/>
    <property type="evidence" value="ECO:0007669"/>
    <property type="project" value="InterPro"/>
</dbReference>
<dbReference type="GO" id="GO:0005975">
    <property type="term" value="P:carbohydrate metabolic process"/>
    <property type="evidence" value="ECO:0007669"/>
    <property type="project" value="InterPro"/>
</dbReference>
<dbReference type="InterPro" id="IPR040582">
    <property type="entry name" value="OB_MalK-like"/>
</dbReference>
<feature type="binding site" evidence="7">
    <location>
        <begin position="43"/>
        <end position="48"/>
    </location>
    <ligand>
        <name>substrate</name>
    </ligand>
</feature>
<dbReference type="SFLD" id="SFLDG01129">
    <property type="entry name" value="C1.5:_HAD__Beta-PGM__Phosphata"/>
    <property type="match status" value="1"/>
</dbReference>
<dbReference type="EMBL" id="CP000653">
    <property type="protein sequence ID" value="ABP60832.1"/>
    <property type="molecule type" value="Genomic_DNA"/>
</dbReference>
<feature type="binding site" evidence="8">
    <location>
        <position position="171"/>
    </location>
    <ligand>
        <name>Mg(2+)</name>
        <dbReference type="ChEBI" id="CHEBI:18420"/>
    </ligand>
</feature>
<dbReference type="Gene3D" id="3.40.50.300">
    <property type="entry name" value="P-loop containing nucleotide triphosphate hydrolases"/>
    <property type="match status" value="1"/>
</dbReference>
<feature type="active site" description="Proton donor/acceptor" evidence="6">
    <location>
        <position position="10"/>
    </location>
</feature>
<dbReference type="Gene3D" id="2.40.50.100">
    <property type="match status" value="1"/>
</dbReference>
<accession>A0A9J9GHD3</accession>
<dbReference type="Pfam" id="PF17912">
    <property type="entry name" value="OB_MalK"/>
    <property type="match status" value="1"/>
</dbReference>
<dbReference type="InterPro" id="IPR036412">
    <property type="entry name" value="HAD-like_sf"/>
</dbReference>
<dbReference type="Proteomes" id="UP000000230">
    <property type="component" value="Chromosome"/>
</dbReference>
<protein>
    <submittedName>
        <fullName evidence="11">Carbohydrate ABC transporter ATP-binding protein, CUT1 family</fullName>
    </submittedName>
</protein>
<evidence type="ECO:0000313" key="12">
    <source>
        <dbReference type="Proteomes" id="UP000000230"/>
    </source>
</evidence>
<dbReference type="SMART" id="SM00382">
    <property type="entry name" value="AAA"/>
    <property type="match status" value="1"/>
</dbReference>
<evidence type="ECO:0000256" key="4">
    <source>
        <dbReference type="ARBA" id="ARBA00022741"/>
    </source>
</evidence>
<evidence type="ECO:0000256" key="9">
    <source>
        <dbReference type="PIRSR" id="PIRSR610972-4"/>
    </source>
</evidence>
<feature type="site" description="Important for catalytic activity and assists the phosphoryl transfer reaction to Asp8 by balancing charge and orienting the reacting groups" evidence="9">
    <location>
        <position position="115"/>
    </location>
</feature>
<feature type="binding site" evidence="7">
    <location>
        <position position="24"/>
    </location>
    <ligand>
        <name>substrate</name>
    </ligand>
</feature>
<feature type="binding site" evidence="7">
    <location>
        <begin position="8"/>
        <end position="10"/>
    </location>
    <ligand>
        <name>substrate</name>
    </ligand>
</feature>
<dbReference type="PANTHER" id="PTHR43875:SF1">
    <property type="entry name" value="OSMOPROTECTIVE COMPOUNDS UPTAKE ATP-BINDING PROTEIN GGTA"/>
    <property type="match status" value="1"/>
</dbReference>
<evidence type="ECO:0000256" key="3">
    <source>
        <dbReference type="ARBA" id="ARBA00022723"/>
    </source>
</evidence>
<feature type="binding site" evidence="7">
    <location>
        <position position="51"/>
    </location>
    <ligand>
        <name>substrate</name>
    </ligand>
</feature>
<dbReference type="NCBIfam" id="TIGR01509">
    <property type="entry name" value="HAD-SF-IA-v3"/>
    <property type="match status" value="1"/>
</dbReference>
<dbReference type="InterPro" id="IPR047641">
    <property type="entry name" value="ABC_transpr_MalK/UgpC-like"/>
</dbReference>
<evidence type="ECO:0000256" key="8">
    <source>
        <dbReference type="PIRSR" id="PIRSR610972-3"/>
    </source>
</evidence>
<feature type="binding site" evidence="8">
    <location>
        <position position="170"/>
    </location>
    <ligand>
        <name>Mg(2+)</name>
        <dbReference type="ChEBI" id="CHEBI:18420"/>
    </ligand>
</feature>
<dbReference type="InterPro" id="IPR010972">
    <property type="entry name" value="Beta-PGM"/>
</dbReference>
<organism evidence="11 12">
    <name type="scientific">Enterobacter sp. (strain 638)</name>
    <dbReference type="NCBI Taxonomy" id="399742"/>
    <lineage>
        <taxon>Bacteria</taxon>
        <taxon>Pseudomonadati</taxon>
        <taxon>Pseudomonadota</taxon>
        <taxon>Gammaproteobacteria</taxon>
        <taxon>Enterobacterales</taxon>
        <taxon>Enterobacteriaceae</taxon>
        <taxon>Enterobacter</taxon>
    </lineage>
</organism>
<dbReference type="GO" id="GO:0055052">
    <property type="term" value="C:ATP-binding cassette (ABC) transporter complex, substrate-binding subunit-containing"/>
    <property type="evidence" value="ECO:0007669"/>
    <property type="project" value="TreeGrafter"/>
</dbReference>
<dbReference type="AlphaFoldDB" id="A0A9J9GHD3"/>
<evidence type="ECO:0000256" key="2">
    <source>
        <dbReference type="ARBA" id="ARBA00022448"/>
    </source>
</evidence>
<keyword evidence="12" id="KW-1185">Reference proteome</keyword>
<dbReference type="PROSITE" id="PS50893">
    <property type="entry name" value="ABC_TRANSPORTER_2"/>
    <property type="match status" value="1"/>
</dbReference>
<dbReference type="NCBIfam" id="TIGR01990">
    <property type="entry name" value="bPGM"/>
    <property type="match status" value="1"/>
</dbReference>
<comment type="cofactor">
    <cofactor evidence="8">
        <name>Mg(2+)</name>
        <dbReference type="ChEBI" id="CHEBI:18420"/>
    </cofactor>
    <text evidence="8">Binds 2 magnesium ions per subunit.</text>
</comment>
<dbReference type="NCBIfam" id="TIGR02009">
    <property type="entry name" value="PGMB-YQAB-SF"/>
    <property type="match status" value="1"/>
</dbReference>
<dbReference type="PROSITE" id="PS00211">
    <property type="entry name" value="ABC_TRANSPORTER_1"/>
    <property type="match status" value="1"/>
</dbReference>
<dbReference type="InterPro" id="IPR008995">
    <property type="entry name" value="Mo/tungstate-bd_C_term_dom"/>
</dbReference>
<dbReference type="KEGG" id="ent:Ent638_2157"/>
<dbReference type="SUPFAM" id="SSF52540">
    <property type="entry name" value="P-loop containing nucleoside triphosphate hydrolases"/>
    <property type="match status" value="1"/>
</dbReference>
<dbReference type="InterPro" id="IPR023198">
    <property type="entry name" value="PGP-like_dom2"/>
</dbReference>
<dbReference type="InterPro" id="IPR006439">
    <property type="entry name" value="HAD-SF_hydro_IA"/>
</dbReference>
<dbReference type="InterPro" id="IPR010976">
    <property type="entry name" value="B-phosphoglucomutase_hydrolase"/>
</dbReference>
<proteinExistence type="inferred from homology"/>
<name>A0A9J9GHD3_ENT38</name>
<dbReference type="Pfam" id="PF00005">
    <property type="entry name" value="ABC_tran"/>
    <property type="match status" value="1"/>
</dbReference>
<dbReference type="GO" id="GO:0008643">
    <property type="term" value="P:carbohydrate transport"/>
    <property type="evidence" value="ECO:0007669"/>
    <property type="project" value="InterPro"/>
</dbReference>
<feature type="binding site" evidence="7">
    <location>
        <position position="146"/>
    </location>
    <ligand>
        <name>substrate</name>
    </ligand>
</feature>
<feature type="binding site" evidence="7">
    <location>
        <position position="77"/>
    </location>
    <ligand>
        <name>substrate</name>
    </ligand>
</feature>
<dbReference type="Gene3D" id="1.10.150.240">
    <property type="entry name" value="Putative phosphatase, domain 2"/>
    <property type="match status" value="1"/>
</dbReference>
<evidence type="ECO:0000256" key="5">
    <source>
        <dbReference type="ARBA" id="ARBA00022840"/>
    </source>
</evidence>
<dbReference type="Gene3D" id="3.40.50.1000">
    <property type="entry name" value="HAD superfamily/HAD-like"/>
    <property type="match status" value="1"/>
</dbReference>
<evidence type="ECO:0000259" key="10">
    <source>
        <dbReference type="PROSITE" id="PS50893"/>
    </source>
</evidence>
<dbReference type="GO" id="GO:0008801">
    <property type="term" value="F:beta-phosphoglucomutase activity"/>
    <property type="evidence" value="ECO:0007669"/>
    <property type="project" value="InterPro"/>
</dbReference>
<gene>
    <name evidence="11" type="ordered locus">Ent638_2157</name>
</gene>
<reference evidence="12" key="1">
    <citation type="journal article" date="2010" name="PLoS Genet.">
        <title>Genome sequence of the plant growth promoting endophytic bacterium Enterobacter sp. 638.</title>
        <authorList>
            <person name="Taghavi S."/>
            <person name="van der Lelie D."/>
            <person name="Hoffman A."/>
            <person name="Zhang Y.B."/>
            <person name="Walla M.D."/>
            <person name="Vangronsveld J."/>
            <person name="Newman L."/>
            <person name="Monchy S."/>
        </authorList>
    </citation>
    <scope>NUCLEOTIDE SEQUENCE [LARGE SCALE GENOMIC DNA]</scope>
    <source>
        <strain evidence="12">638</strain>
    </source>
</reference>
<dbReference type="InterPro" id="IPR003593">
    <property type="entry name" value="AAA+_ATPase"/>
</dbReference>
<feature type="binding site" evidence="8">
    <location>
        <position position="10"/>
    </location>
    <ligand>
        <name>Mg(2+)</name>
        <dbReference type="ChEBI" id="CHEBI:18420"/>
    </ligand>
</feature>
<feature type="site" description="Important for catalytic activity and assists the phosphoryl transfer reaction to Asp8 by balancing charge and orienting the reacting groups" evidence="9">
    <location>
        <position position="146"/>
    </location>
</feature>
<dbReference type="CDD" id="cd02598">
    <property type="entry name" value="HAD_BPGM"/>
    <property type="match status" value="1"/>
</dbReference>
<comment type="similarity">
    <text evidence="1">Belongs to the HAD-like hydrolase superfamily. CbbY/CbbZ/Gph/YieH family.</text>
</comment>
<dbReference type="InterPro" id="IPR015855">
    <property type="entry name" value="ABC_transpr_MalK-like"/>
</dbReference>
<dbReference type="SUPFAM" id="SSF56784">
    <property type="entry name" value="HAD-like"/>
    <property type="match status" value="1"/>
</dbReference>
<keyword evidence="4" id="KW-0547">Nucleotide-binding</keyword>
<feature type="binding site" evidence="8">
    <location>
        <position position="8"/>
    </location>
    <ligand>
        <name>Mg(2+)</name>
        <dbReference type="ChEBI" id="CHEBI:18420"/>
    </ligand>
</feature>
<keyword evidence="3 8" id="KW-0479">Metal-binding</keyword>
<feature type="domain" description="ABC transporter" evidence="10">
    <location>
        <begin position="229"/>
        <end position="460"/>
    </location>
</feature>
<dbReference type="SFLD" id="SFLDS00003">
    <property type="entry name" value="Haloacid_Dehalogenase"/>
    <property type="match status" value="1"/>
</dbReference>
<dbReference type="Pfam" id="PF00702">
    <property type="entry name" value="Hydrolase"/>
    <property type="match status" value="1"/>
</dbReference>
<sequence length="585" mass="64277">MLKAIIFDLDGVITDTAHLHFLAWREVAARIGITIDESFNAGLKGISRMDSLKRILRHGGLENTFSHEECYRLALAKNELYVQSLRGLNSGSLLPGIARILADIRAVNVRIGLASVSLNAPMILASLGITHAFDFCADASLIQHSKPHPEIFLSACRGLDITPAQAMGIEDAQAGIEAINAAGMLSVGIGDDLTDAGLKLSSTDELTWQRLSDFWGAKRGPHVDQMAQLSLKHIHKIYDNQVHVVKDFCLEIADKEFIVFVGPSGCGKSTTLRMIAGLEEISAGELTIGDVVMNDVPAKARDIAMVFQNYALYPHMTVYDNMAFGLKMQKIAPKVIEERVSWAAQILGLRDYLKRKPGALSGGQRQRVALGRAIVREAGVFLMDEPLSNLDAKLRVQMRAEISKLHQKLNTTMIYVTHDQTEAMTMATRIVIMRDGIIQQVGAPKEVYNEPANMFVAGFIGSPAMNFIRGAIDGDYFVTETLRLEIPKEKLATLNTMGYQRKAVVLGIRPENIITAQECATVIHAKVSVAELTGAEFMLYANVGGHELVLRAGTIQDYRSGDNLAIQFEMDKSHFFDADTEIAIR</sequence>
<dbReference type="SUPFAM" id="SSF50331">
    <property type="entry name" value="MOP-like"/>
    <property type="match status" value="1"/>
</dbReference>
<dbReference type="GO" id="GO:0140359">
    <property type="term" value="F:ABC-type transporter activity"/>
    <property type="evidence" value="ECO:0007669"/>
    <property type="project" value="InterPro"/>
</dbReference>
<dbReference type="Gene3D" id="2.40.50.140">
    <property type="entry name" value="Nucleic acid-binding proteins"/>
    <property type="match status" value="1"/>
</dbReference>
<dbReference type="InterPro" id="IPR003439">
    <property type="entry name" value="ABC_transporter-like_ATP-bd"/>
</dbReference>
<evidence type="ECO:0000256" key="7">
    <source>
        <dbReference type="PIRSR" id="PIRSR610972-2"/>
    </source>
</evidence>
<dbReference type="InterPro" id="IPR017871">
    <property type="entry name" value="ABC_transporter-like_CS"/>
</dbReference>
<evidence type="ECO:0000256" key="6">
    <source>
        <dbReference type="PIRSR" id="PIRSR610972-1"/>
    </source>
</evidence>
<dbReference type="GO" id="GO:0005524">
    <property type="term" value="F:ATP binding"/>
    <property type="evidence" value="ECO:0007669"/>
    <property type="project" value="UniProtKB-KW"/>
</dbReference>
<dbReference type="PANTHER" id="PTHR43875">
    <property type="entry name" value="MALTODEXTRIN IMPORT ATP-BINDING PROTEIN MSMX"/>
    <property type="match status" value="1"/>
</dbReference>
<keyword evidence="8" id="KW-0460">Magnesium</keyword>
<dbReference type="InterPro" id="IPR012340">
    <property type="entry name" value="NA-bd_OB-fold"/>
</dbReference>
<evidence type="ECO:0000256" key="1">
    <source>
        <dbReference type="ARBA" id="ARBA00006171"/>
    </source>
</evidence>
<feature type="binding site" evidence="7">
    <location>
        <begin position="115"/>
        <end position="119"/>
    </location>
    <ligand>
        <name>substrate</name>
    </ligand>
</feature>
<dbReference type="FunFam" id="3.40.50.300:FF:000042">
    <property type="entry name" value="Maltose/maltodextrin ABC transporter, ATP-binding protein"/>
    <property type="match status" value="1"/>
</dbReference>